<feature type="transmembrane region" description="Helical" evidence="6">
    <location>
        <begin position="457"/>
        <end position="481"/>
    </location>
</feature>
<dbReference type="InterPro" id="IPR001248">
    <property type="entry name" value="Pur-cyt_permease"/>
</dbReference>
<dbReference type="Gene3D" id="1.10.4160.10">
    <property type="entry name" value="Hydantoin permease"/>
    <property type="match status" value="1"/>
</dbReference>
<dbReference type="OrthoDB" id="9780088at2"/>
<name>A0A560FPM6_9PROT</name>
<accession>A0A560FPM6</accession>
<feature type="transmembrane region" description="Helical" evidence="6">
    <location>
        <begin position="34"/>
        <end position="54"/>
    </location>
</feature>
<keyword evidence="5 6" id="KW-0472">Membrane</keyword>
<keyword evidence="3 6" id="KW-0812">Transmembrane</keyword>
<dbReference type="EMBL" id="VITN01000002">
    <property type="protein sequence ID" value="TWB23511.1"/>
    <property type="molecule type" value="Genomic_DNA"/>
</dbReference>
<evidence type="ECO:0000256" key="5">
    <source>
        <dbReference type="ARBA" id="ARBA00023136"/>
    </source>
</evidence>
<reference evidence="7 8" key="1">
    <citation type="submission" date="2019-06" db="EMBL/GenBank/DDBJ databases">
        <title>Genomic Encyclopedia of Type Strains, Phase IV (KMG-V): Genome sequencing to study the core and pangenomes of soil and plant-associated prokaryotes.</title>
        <authorList>
            <person name="Whitman W."/>
        </authorList>
    </citation>
    <scope>NUCLEOTIDE SEQUENCE [LARGE SCALE GENOMIC DNA]</scope>
    <source>
        <strain evidence="7 8">BR 11880</strain>
    </source>
</reference>
<feature type="transmembrane region" description="Helical" evidence="6">
    <location>
        <begin position="375"/>
        <end position="396"/>
    </location>
</feature>
<feature type="transmembrane region" description="Helical" evidence="6">
    <location>
        <begin position="155"/>
        <end position="173"/>
    </location>
</feature>
<evidence type="ECO:0000313" key="8">
    <source>
        <dbReference type="Proteomes" id="UP000319859"/>
    </source>
</evidence>
<evidence type="ECO:0000256" key="1">
    <source>
        <dbReference type="ARBA" id="ARBA00004141"/>
    </source>
</evidence>
<feature type="transmembrane region" description="Helical" evidence="6">
    <location>
        <begin position="185"/>
        <end position="202"/>
    </location>
</feature>
<proteinExistence type="inferred from homology"/>
<feature type="transmembrane region" description="Helical" evidence="6">
    <location>
        <begin position="269"/>
        <end position="290"/>
    </location>
</feature>
<feature type="transmembrane region" description="Helical" evidence="6">
    <location>
        <begin position="417"/>
        <end position="437"/>
    </location>
</feature>
<dbReference type="PANTHER" id="PTHR30618">
    <property type="entry name" value="NCS1 FAMILY PURINE/PYRIMIDINE TRANSPORTER"/>
    <property type="match status" value="1"/>
</dbReference>
<keyword evidence="4 6" id="KW-1133">Transmembrane helix</keyword>
<comment type="caution">
    <text evidence="7">The sequence shown here is derived from an EMBL/GenBank/DDBJ whole genome shotgun (WGS) entry which is preliminary data.</text>
</comment>
<dbReference type="RefSeq" id="WP_145748713.1">
    <property type="nucleotide sequence ID" value="NZ_VITN01000002.1"/>
</dbReference>
<feature type="transmembrane region" description="Helical" evidence="6">
    <location>
        <begin position="351"/>
        <end position="369"/>
    </location>
</feature>
<sequence>MGTGHGVDTTSEIWNADLAPVDAGHRTWRWVHFAALWVGMVMCIPSYMLASGLIEQGMSAWQAVGTVLLGNLIVLAPMLLVGHSGAKYGVPFAVIARSAFGVRGNKLPALLRALIACGWFGIQCWVGGSAIYAIGNILTAGALDGAKLGWFGINAGQLACFFLFWALHLYFIAKGPESIRWVETVTAPLKILIILALLWWAYDKAGGFGSLLSAPSQFGPGGAKEGGFWAAFLPGLTAMVGYWSTLAINIPDFTRFARSQKDQYQGQALGLPLPMAGLAFISVAVTSATITVYGKAIWDPVDLAGRMEGIAVAIGLAIIVIDTLCVNLAANTVGPAYDFAAIFPRAVNFSRGGHITAAIGVIMMPWKLIESTEGYIFTWLLGYGALLGPLLGIMLADYWLVRRARLSLEGLFDLNGPYAYSGGWNLTALAAFVLAVLPNIPGFLHAAFPAAFAGVPAFFQAIYSYAWFTGLFISTILYAALMRRPAAQ</sequence>
<evidence type="ECO:0000256" key="4">
    <source>
        <dbReference type="ARBA" id="ARBA00022989"/>
    </source>
</evidence>
<feature type="transmembrane region" description="Helical" evidence="6">
    <location>
        <begin position="310"/>
        <end position="330"/>
    </location>
</feature>
<evidence type="ECO:0000313" key="7">
    <source>
        <dbReference type="EMBL" id="TWB23511.1"/>
    </source>
</evidence>
<feature type="transmembrane region" description="Helical" evidence="6">
    <location>
        <begin position="113"/>
        <end position="135"/>
    </location>
</feature>
<organism evidence="7 8">
    <name type="scientific">Nitrospirillum amazonense</name>
    <dbReference type="NCBI Taxonomy" id="28077"/>
    <lineage>
        <taxon>Bacteria</taxon>
        <taxon>Pseudomonadati</taxon>
        <taxon>Pseudomonadota</taxon>
        <taxon>Alphaproteobacteria</taxon>
        <taxon>Rhodospirillales</taxon>
        <taxon>Azospirillaceae</taxon>
        <taxon>Nitrospirillum</taxon>
    </lineage>
</organism>
<protein>
    <submittedName>
        <fullName evidence="7">NCS1 family nucleobase:cation symporter-1</fullName>
    </submittedName>
</protein>
<dbReference type="NCBIfam" id="TIGR00800">
    <property type="entry name" value="ncs1"/>
    <property type="match status" value="1"/>
</dbReference>
<dbReference type="InterPro" id="IPR012681">
    <property type="entry name" value="NCS1"/>
</dbReference>
<comment type="subcellular location">
    <subcellularLocation>
        <location evidence="1">Membrane</location>
        <topology evidence="1">Multi-pass membrane protein</topology>
    </subcellularLocation>
</comment>
<evidence type="ECO:0000256" key="6">
    <source>
        <dbReference type="SAM" id="Phobius"/>
    </source>
</evidence>
<dbReference type="GO" id="GO:0015205">
    <property type="term" value="F:nucleobase transmembrane transporter activity"/>
    <property type="evidence" value="ECO:0007669"/>
    <property type="project" value="TreeGrafter"/>
</dbReference>
<dbReference type="Proteomes" id="UP000319859">
    <property type="component" value="Unassembled WGS sequence"/>
</dbReference>
<feature type="transmembrane region" description="Helical" evidence="6">
    <location>
        <begin position="60"/>
        <end position="81"/>
    </location>
</feature>
<feature type="transmembrane region" description="Helical" evidence="6">
    <location>
        <begin position="228"/>
        <end position="248"/>
    </location>
</feature>
<evidence type="ECO:0000256" key="2">
    <source>
        <dbReference type="ARBA" id="ARBA00008974"/>
    </source>
</evidence>
<dbReference type="PANTHER" id="PTHR30618:SF0">
    <property type="entry name" value="PURINE-URACIL PERMEASE NCS1"/>
    <property type="match status" value="1"/>
</dbReference>
<evidence type="ECO:0000256" key="3">
    <source>
        <dbReference type="ARBA" id="ARBA00022692"/>
    </source>
</evidence>
<dbReference type="Pfam" id="PF02133">
    <property type="entry name" value="Transp_cyt_pur"/>
    <property type="match status" value="1"/>
</dbReference>
<dbReference type="GO" id="GO:0005886">
    <property type="term" value="C:plasma membrane"/>
    <property type="evidence" value="ECO:0007669"/>
    <property type="project" value="TreeGrafter"/>
</dbReference>
<dbReference type="InterPro" id="IPR045225">
    <property type="entry name" value="Uracil/uridine/allantoin_perm"/>
</dbReference>
<dbReference type="CDD" id="cd11485">
    <property type="entry name" value="SLC-NCS1sbd_YbbW-like"/>
    <property type="match status" value="1"/>
</dbReference>
<dbReference type="AlphaFoldDB" id="A0A560FPM6"/>
<gene>
    <name evidence="7" type="ORF">FBZ89_102267</name>
</gene>
<comment type="similarity">
    <text evidence="2">Belongs to the purine-cytosine permease (2.A.39) family.</text>
</comment>